<protein>
    <submittedName>
        <fullName evidence="3">Uncharacterized protein</fullName>
    </submittedName>
</protein>
<feature type="transmembrane region" description="Helical" evidence="2">
    <location>
        <begin position="18"/>
        <end position="36"/>
    </location>
</feature>
<dbReference type="eggNOG" id="ENOG5031J64">
    <property type="taxonomic scope" value="Bacteria"/>
</dbReference>
<proteinExistence type="predicted"/>
<reference evidence="3 4" key="2">
    <citation type="submission" date="2008-10" db="EMBL/GenBank/DDBJ databases">
        <authorList>
            <person name="Fulton L."/>
            <person name="Clifton S."/>
            <person name="Fulton B."/>
            <person name="Xu J."/>
            <person name="Minx P."/>
            <person name="Pepin K.H."/>
            <person name="Johnson M."/>
            <person name="Bhonagiri V."/>
            <person name="Nash W.E."/>
            <person name="Mardis E.R."/>
            <person name="Wilson R.K."/>
        </authorList>
    </citation>
    <scope>NUCLEOTIDE SEQUENCE [LARGE SCALE GENOMIC DNA]</scope>
    <source>
        <strain evidence="3 4">DSM 30120</strain>
    </source>
</reference>
<evidence type="ECO:0000313" key="3">
    <source>
        <dbReference type="EMBL" id="EEB45077.1"/>
    </source>
</evidence>
<evidence type="ECO:0000313" key="4">
    <source>
        <dbReference type="Proteomes" id="UP000003729"/>
    </source>
</evidence>
<gene>
    <name evidence="3" type="ORF">PROVALCAL_03103</name>
</gene>
<keyword evidence="2" id="KW-0472">Membrane</keyword>
<name>B6XIB4_9GAMM</name>
<keyword evidence="2" id="KW-1133">Transmembrane helix</keyword>
<organism evidence="3 4">
    <name type="scientific">Providencia alcalifaciens DSM 30120</name>
    <dbReference type="NCBI Taxonomy" id="520999"/>
    <lineage>
        <taxon>Bacteria</taxon>
        <taxon>Pseudomonadati</taxon>
        <taxon>Pseudomonadota</taxon>
        <taxon>Gammaproteobacteria</taxon>
        <taxon>Enterobacterales</taxon>
        <taxon>Morganellaceae</taxon>
        <taxon>Providencia</taxon>
    </lineage>
</organism>
<sequence length="84" mass="10087">MIGYSFCYLILNIFNETHYLIFCFFIIAGCSFNPTFEPNKSTWPKQHKDARSDEQKRVDRDAVHEQQRAIMRGERPDYGVFERY</sequence>
<feature type="compositionally biased region" description="Basic and acidic residues" evidence="1">
    <location>
        <begin position="46"/>
        <end position="62"/>
    </location>
</feature>
<feature type="region of interest" description="Disordered" evidence="1">
    <location>
        <begin position="41"/>
        <end position="62"/>
    </location>
</feature>
<dbReference type="AlphaFoldDB" id="B6XIB4"/>
<accession>B6XIB4</accession>
<dbReference type="Proteomes" id="UP000003729">
    <property type="component" value="Unassembled WGS sequence"/>
</dbReference>
<comment type="caution">
    <text evidence="3">The sequence shown here is derived from an EMBL/GenBank/DDBJ whole genome shotgun (WGS) entry which is preliminary data.</text>
</comment>
<dbReference type="EMBL" id="ABXW01000053">
    <property type="protein sequence ID" value="EEB45077.1"/>
    <property type="molecule type" value="Genomic_DNA"/>
</dbReference>
<reference evidence="3 4" key="1">
    <citation type="submission" date="2008-10" db="EMBL/GenBank/DDBJ databases">
        <title>Draft genome sequence of Providencia alcalifaciens (DSM 30120).</title>
        <authorList>
            <person name="Sudarsanam P."/>
            <person name="Ley R."/>
            <person name="Guruge J."/>
            <person name="Turnbaugh P.J."/>
            <person name="Mahowald M."/>
            <person name="Liep D."/>
            <person name="Gordon J."/>
        </authorList>
    </citation>
    <scope>NUCLEOTIDE SEQUENCE [LARGE SCALE GENOMIC DNA]</scope>
    <source>
        <strain evidence="3 4">DSM 30120</strain>
    </source>
</reference>
<evidence type="ECO:0000256" key="1">
    <source>
        <dbReference type="SAM" id="MobiDB-lite"/>
    </source>
</evidence>
<evidence type="ECO:0000256" key="2">
    <source>
        <dbReference type="SAM" id="Phobius"/>
    </source>
</evidence>
<keyword evidence="2" id="KW-0812">Transmembrane</keyword>